<evidence type="ECO:0000256" key="3">
    <source>
        <dbReference type="ARBA" id="ARBA00022692"/>
    </source>
</evidence>
<dbReference type="STRING" id="283909.R7UPB4"/>
<dbReference type="InterPro" id="IPR007248">
    <property type="entry name" value="Mpv17_PMP22"/>
</dbReference>
<evidence type="ECO:0000313" key="7">
    <source>
        <dbReference type="EMBL" id="ELU05241.1"/>
    </source>
</evidence>
<dbReference type="GO" id="GO:0005739">
    <property type="term" value="C:mitochondrion"/>
    <property type="evidence" value="ECO:0007669"/>
    <property type="project" value="TreeGrafter"/>
</dbReference>
<evidence type="ECO:0000256" key="6">
    <source>
        <dbReference type="RuleBase" id="RU363053"/>
    </source>
</evidence>
<feature type="transmembrane region" description="Helical" evidence="6">
    <location>
        <begin position="86"/>
        <end position="109"/>
    </location>
</feature>
<reference evidence="7 9" key="2">
    <citation type="journal article" date="2013" name="Nature">
        <title>Insights into bilaterian evolution from three spiralian genomes.</title>
        <authorList>
            <person name="Simakov O."/>
            <person name="Marletaz F."/>
            <person name="Cho S.J."/>
            <person name="Edsinger-Gonzales E."/>
            <person name="Havlak P."/>
            <person name="Hellsten U."/>
            <person name="Kuo D.H."/>
            <person name="Larsson T."/>
            <person name="Lv J."/>
            <person name="Arendt D."/>
            <person name="Savage R."/>
            <person name="Osoegawa K."/>
            <person name="de Jong P."/>
            <person name="Grimwood J."/>
            <person name="Chapman J.A."/>
            <person name="Shapiro H."/>
            <person name="Aerts A."/>
            <person name="Otillar R.P."/>
            <person name="Terry A.Y."/>
            <person name="Boore J.L."/>
            <person name="Grigoriev I.V."/>
            <person name="Lindberg D.R."/>
            <person name="Seaver E.C."/>
            <person name="Weisblat D.A."/>
            <person name="Putnam N.H."/>
            <person name="Rokhsar D.S."/>
        </authorList>
    </citation>
    <scope>NUCLEOTIDE SEQUENCE</scope>
    <source>
        <strain evidence="7 9">I ESC-2004</strain>
    </source>
</reference>
<comment type="subcellular location">
    <subcellularLocation>
        <location evidence="1">Membrane</location>
        <topology evidence="1">Multi-pass membrane protein</topology>
    </subcellularLocation>
</comment>
<dbReference type="Proteomes" id="UP000014760">
    <property type="component" value="Unassembled WGS sequence"/>
</dbReference>
<keyword evidence="3 6" id="KW-0812">Transmembrane</keyword>
<evidence type="ECO:0000256" key="1">
    <source>
        <dbReference type="ARBA" id="ARBA00004141"/>
    </source>
</evidence>
<reference evidence="8" key="3">
    <citation type="submission" date="2015-06" db="UniProtKB">
        <authorList>
            <consortium name="EnsemblMetazoa"/>
        </authorList>
    </citation>
    <scope>IDENTIFICATION</scope>
</reference>
<proteinExistence type="inferred from homology"/>
<dbReference type="HOGENOM" id="CLU_049109_4_2_1"/>
<dbReference type="PANTHER" id="PTHR11266">
    <property type="entry name" value="PEROXISOMAL MEMBRANE PROTEIN 2, PXMP2 MPV17"/>
    <property type="match status" value="1"/>
</dbReference>
<keyword evidence="9" id="KW-1185">Reference proteome</keyword>
<feature type="transmembrane region" description="Helical" evidence="6">
    <location>
        <begin position="58"/>
        <end position="74"/>
    </location>
</feature>
<dbReference type="OrthoDB" id="10267969at2759"/>
<reference evidence="9" key="1">
    <citation type="submission" date="2012-12" db="EMBL/GenBank/DDBJ databases">
        <authorList>
            <person name="Hellsten U."/>
            <person name="Grimwood J."/>
            <person name="Chapman J.A."/>
            <person name="Shapiro H."/>
            <person name="Aerts A."/>
            <person name="Otillar R.P."/>
            <person name="Terry A.Y."/>
            <person name="Boore J.L."/>
            <person name="Simakov O."/>
            <person name="Marletaz F."/>
            <person name="Cho S.-J."/>
            <person name="Edsinger-Gonzales E."/>
            <person name="Havlak P."/>
            <person name="Kuo D.-H."/>
            <person name="Larsson T."/>
            <person name="Lv J."/>
            <person name="Arendt D."/>
            <person name="Savage R."/>
            <person name="Osoegawa K."/>
            <person name="de Jong P."/>
            <person name="Lindberg D.R."/>
            <person name="Seaver E.C."/>
            <person name="Weisblat D.A."/>
            <person name="Putnam N.H."/>
            <person name="Grigoriev I.V."/>
            <person name="Rokhsar D.S."/>
        </authorList>
    </citation>
    <scope>NUCLEOTIDE SEQUENCE</scope>
    <source>
        <strain evidence="9">I ESC-2004</strain>
    </source>
</reference>
<accession>R7UPB4</accession>
<feature type="transmembrane region" description="Helical" evidence="6">
    <location>
        <begin position="20"/>
        <end position="37"/>
    </location>
</feature>
<name>R7UPB4_CAPTE</name>
<dbReference type="EMBL" id="KB301692">
    <property type="protein sequence ID" value="ELU05241.1"/>
    <property type="molecule type" value="Genomic_DNA"/>
</dbReference>
<dbReference type="AlphaFoldDB" id="R7UPB4"/>
<dbReference type="EnsemblMetazoa" id="CapteT178253">
    <property type="protein sequence ID" value="CapteP178253"/>
    <property type="gene ID" value="CapteG178253"/>
</dbReference>
<dbReference type="GO" id="GO:0061668">
    <property type="term" value="P:mitochondrial ribosome assembly"/>
    <property type="evidence" value="ECO:0007669"/>
    <property type="project" value="TreeGrafter"/>
</dbReference>
<evidence type="ECO:0000256" key="5">
    <source>
        <dbReference type="ARBA" id="ARBA00023136"/>
    </source>
</evidence>
<dbReference type="PANTHER" id="PTHR11266:SF123">
    <property type="entry name" value="MPV17-LIKE PROTEIN"/>
    <property type="match status" value="1"/>
</dbReference>
<evidence type="ECO:0000256" key="2">
    <source>
        <dbReference type="ARBA" id="ARBA00006824"/>
    </source>
</evidence>
<keyword evidence="5 6" id="KW-0472">Membrane</keyword>
<dbReference type="OMA" id="ARTMTIY"/>
<sequence length="182" mass="20751">MNSLRAIGKVYKRHPLVGNMLLYVGLYGAGDISRQIILREKTQDSKLDFKSAARMSTVGSLLIAPFNYNFYRILDKVVLGSGARIVFTKIVCDQVFSTPIAICIFYIGIAIVERRKDLFSELKEKGLQTYATGAVYWSCVQTFNFALLPTHLRAPYVGFCAFFWCNILSYFKSRRSQRRDTT</sequence>
<evidence type="ECO:0008006" key="10">
    <source>
        <dbReference type="Google" id="ProtNLM"/>
    </source>
</evidence>
<evidence type="ECO:0000313" key="8">
    <source>
        <dbReference type="EnsemblMetazoa" id="CapteP178253"/>
    </source>
</evidence>
<protein>
    <recommendedName>
        <fullName evidence="10">Mpv17-like protein</fullName>
    </recommendedName>
</protein>
<organism evidence="7">
    <name type="scientific">Capitella teleta</name>
    <name type="common">Polychaete worm</name>
    <dbReference type="NCBI Taxonomy" id="283909"/>
    <lineage>
        <taxon>Eukaryota</taxon>
        <taxon>Metazoa</taxon>
        <taxon>Spiralia</taxon>
        <taxon>Lophotrochozoa</taxon>
        <taxon>Annelida</taxon>
        <taxon>Polychaeta</taxon>
        <taxon>Sedentaria</taxon>
        <taxon>Scolecida</taxon>
        <taxon>Capitellidae</taxon>
        <taxon>Capitella</taxon>
    </lineage>
</organism>
<evidence type="ECO:0000256" key="4">
    <source>
        <dbReference type="ARBA" id="ARBA00022989"/>
    </source>
</evidence>
<dbReference type="GO" id="GO:0016020">
    <property type="term" value="C:membrane"/>
    <property type="evidence" value="ECO:0007669"/>
    <property type="project" value="UniProtKB-SubCell"/>
</dbReference>
<dbReference type="Pfam" id="PF04117">
    <property type="entry name" value="Mpv17_PMP22"/>
    <property type="match status" value="1"/>
</dbReference>
<dbReference type="EMBL" id="AMQN01007897">
    <property type="status" value="NOT_ANNOTATED_CDS"/>
    <property type="molecule type" value="Genomic_DNA"/>
</dbReference>
<gene>
    <name evidence="7" type="ORF">CAPTEDRAFT_178253</name>
</gene>
<evidence type="ECO:0000313" key="9">
    <source>
        <dbReference type="Proteomes" id="UP000014760"/>
    </source>
</evidence>
<feature type="transmembrane region" description="Helical" evidence="6">
    <location>
        <begin position="154"/>
        <end position="171"/>
    </location>
</feature>
<keyword evidence="4 6" id="KW-1133">Transmembrane helix</keyword>
<comment type="similarity">
    <text evidence="2 6">Belongs to the peroxisomal membrane protein PXMP2/4 family.</text>
</comment>